<name>A0A1Y1INP1_KLENI</name>
<dbReference type="EMBL" id="DF237976">
    <property type="protein sequence ID" value="GAQ92490.1"/>
    <property type="molecule type" value="Genomic_DNA"/>
</dbReference>
<evidence type="ECO:0000313" key="1">
    <source>
        <dbReference type="EMBL" id="GAQ92490.1"/>
    </source>
</evidence>
<dbReference type="AlphaFoldDB" id="A0A1Y1INP1"/>
<evidence type="ECO:0000313" key="2">
    <source>
        <dbReference type="Proteomes" id="UP000054558"/>
    </source>
</evidence>
<reference evidence="1 2" key="1">
    <citation type="journal article" date="2014" name="Nat. Commun.">
        <title>Klebsormidium flaccidum genome reveals primary factors for plant terrestrial adaptation.</title>
        <authorList>
            <person name="Hori K."/>
            <person name="Maruyama F."/>
            <person name="Fujisawa T."/>
            <person name="Togashi T."/>
            <person name="Yamamoto N."/>
            <person name="Seo M."/>
            <person name="Sato S."/>
            <person name="Yamada T."/>
            <person name="Mori H."/>
            <person name="Tajima N."/>
            <person name="Moriyama T."/>
            <person name="Ikeuchi M."/>
            <person name="Watanabe M."/>
            <person name="Wada H."/>
            <person name="Kobayashi K."/>
            <person name="Saito M."/>
            <person name="Masuda T."/>
            <person name="Sasaki-Sekimoto Y."/>
            <person name="Mashiguchi K."/>
            <person name="Awai K."/>
            <person name="Shimojima M."/>
            <person name="Masuda S."/>
            <person name="Iwai M."/>
            <person name="Nobusawa T."/>
            <person name="Narise T."/>
            <person name="Kondo S."/>
            <person name="Saito H."/>
            <person name="Sato R."/>
            <person name="Murakawa M."/>
            <person name="Ihara Y."/>
            <person name="Oshima-Yamada Y."/>
            <person name="Ohtaka K."/>
            <person name="Satoh M."/>
            <person name="Sonobe K."/>
            <person name="Ishii M."/>
            <person name="Ohtani R."/>
            <person name="Kanamori-Sato M."/>
            <person name="Honoki R."/>
            <person name="Miyazaki D."/>
            <person name="Mochizuki H."/>
            <person name="Umetsu J."/>
            <person name="Higashi K."/>
            <person name="Shibata D."/>
            <person name="Kamiya Y."/>
            <person name="Sato N."/>
            <person name="Nakamura Y."/>
            <person name="Tabata S."/>
            <person name="Ida S."/>
            <person name="Kurokawa K."/>
            <person name="Ohta H."/>
        </authorList>
    </citation>
    <scope>NUCLEOTIDE SEQUENCE [LARGE SCALE GENOMIC DNA]</scope>
    <source>
        <strain evidence="1 2">NIES-2285</strain>
    </source>
</reference>
<protein>
    <submittedName>
        <fullName evidence="1">Uncharacterized protein</fullName>
    </submittedName>
</protein>
<keyword evidence="2" id="KW-1185">Reference proteome</keyword>
<accession>A0A1Y1INP1</accession>
<sequence length="309" mass="34793">MKRELIMTGLAPAIGDRTGATIRATRLPKFKPQREWATVGLRFVKTLRVRDATEVHHVRRIVEEADNILLKTLDARLSESNEGAPAIVEELGRHAWEQMHLEGAARSATVWENSSGTLTHLSTNNWGRAFRARAQETAWNVATESRDFSYFESIAGFPMLDASLVTCKGLREVELTLDPLNPNWQLRFVSRRLWRLKPVRVLTVNVDRPEQDGDGTVESVLRTSHREYGKGFDLLSAAFPQVDHVKIPNWQFPLGDNIEVSPYLGYTGWRGVRILELGTAGLPYTYGAARVHVVSLEMKVHCNPLTGQT</sequence>
<organism evidence="1 2">
    <name type="scientific">Klebsormidium nitens</name>
    <name type="common">Green alga</name>
    <name type="synonym">Ulothrix nitens</name>
    <dbReference type="NCBI Taxonomy" id="105231"/>
    <lineage>
        <taxon>Eukaryota</taxon>
        <taxon>Viridiplantae</taxon>
        <taxon>Streptophyta</taxon>
        <taxon>Klebsormidiophyceae</taxon>
        <taxon>Klebsormidiales</taxon>
        <taxon>Klebsormidiaceae</taxon>
        <taxon>Klebsormidium</taxon>
    </lineage>
</organism>
<gene>
    <name evidence="1" type="ORF">KFL_010270030</name>
</gene>
<proteinExistence type="predicted"/>
<dbReference type="Proteomes" id="UP000054558">
    <property type="component" value="Unassembled WGS sequence"/>
</dbReference>